<dbReference type="SUPFAM" id="SSF48256">
    <property type="entry name" value="Citrate synthase"/>
    <property type="match status" value="1"/>
</dbReference>
<evidence type="ECO:0000313" key="1">
    <source>
        <dbReference type="EMBL" id="MEM5537349.1"/>
    </source>
</evidence>
<dbReference type="Proteomes" id="UP001449225">
    <property type="component" value="Unassembled WGS sequence"/>
</dbReference>
<accession>A0ABU9TVS6</accession>
<dbReference type="Gene3D" id="1.10.580.10">
    <property type="entry name" value="Citrate Synthase, domain 1"/>
    <property type="match status" value="1"/>
</dbReference>
<dbReference type="InterPro" id="IPR036969">
    <property type="entry name" value="Citrate_synthase_sf"/>
</dbReference>
<comment type="caution">
    <text evidence="1">The sequence shown here is derived from an EMBL/GenBank/DDBJ whole genome shotgun (WGS) entry which is preliminary data.</text>
</comment>
<evidence type="ECO:0000313" key="2">
    <source>
        <dbReference type="Proteomes" id="UP001449225"/>
    </source>
</evidence>
<dbReference type="InterPro" id="IPR016142">
    <property type="entry name" value="Citrate_synth-like_lrg_a-sub"/>
</dbReference>
<name>A0ABU9TVS6_9GAMM</name>
<sequence>MVKNVDESSRNDAFCDKISTAIWQETPSAENPYTVNEARCHGYEHLALINNRSFSEVLFLLFQGELPTPEQHQLLERLLTSLIHPGPRHNACRAAMNAAVSKTHVSNILPLSLNVFSGEQGGSHEVFQAMKYLQQHYETSPLDAANTLTKTANTQRMNAAEGDIMPAAGFGTYYGSADTYAKKLVDNLVQSCTAGPHLHWANAMIEGVKDPTISWRIAGVAGACLLDLGFSPYKGELIFQIACAPGIAAQAAEKADSPITEMPFLAEENYVIK</sequence>
<reference evidence="1 2" key="1">
    <citation type="submission" date="2024-03" db="EMBL/GenBank/DDBJ databases">
        <title>Community enrichment and isolation of bacterial strains for fucoidan degradation.</title>
        <authorList>
            <person name="Sichert A."/>
        </authorList>
    </citation>
    <scope>NUCLEOTIDE SEQUENCE [LARGE SCALE GENOMIC DNA]</scope>
    <source>
        <strain evidence="1 2">AS76</strain>
    </source>
</reference>
<proteinExistence type="predicted"/>
<gene>
    <name evidence="1" type="ORF">WNY58_13210</name>
</gene>
<keyword evidence="2" id="KW-1185">Reference proteome</keyword>
<organism evidence="1 2">
    <name type="scientific">Neptuniibacter pectenicola</name>
    <dbReference type="NCBI Taxonomy" id="1806669"/>
    <lineage>
        <taxon>Bacteria</taxon>
        <taxon>Pseudomonadati</taxon>
        <taxon>Pseudomonadota</taxon>
        <taxon>Gammaproteobacteria</taxon>
        <taxon>Oceanospirillales</taxon>
        <taxon>Oceanospirillaceae</taxon>
        <taxon>Neptuniibacter</taxon>
    </lineage>
</organism>
<dbReference type="EMBL" id="JBBMRA010000013">
    <property type="protein sequence ID" value="MEM5537349.1"/>
    <property type="molecule type" value="Genomic_DNA"/>
</dbReference>
<dbReference type="RefSeq" id="WP_342854758.1">
    <property type="nucleotide sequence ID" value="NZ_JBBMRA010000013.1"/>
</dbReference>
<protein>
    <recommendedName>
        <fullName evidence="3">Citrate synthase</fullName>
    </recommendedName>
</protein>
<evidence type="ECO:0008006" key="3">
    <source>
        <dbReference type="Google" id="ProtNLM"/>
    </source>
</evidence>